<dbReference type="Gramene" id="Solyc09g090515.1.1">
    <property type="protein sequence ID" value="Solyc09g090515.1.1"/>
    <property type="gene ID" value="Solyc09g090515.1"/>
</dbReference>
<reference evidence="1" key="2">
    <citation type="submission" date="2019-01" db="UniProtKB">
        <authorList>
            <consortium name="EnsemblPlants"/>
        </authorList>
    </citation>
    <scope>IDENTIFICATION</scope>
    <source>
        <strain evidence="1">cv. Heinz 1706</strain>
    </source>
</reference>
<keyword evidence="2" id="KW-1185">Reference proteome</keyword>
<dbReference type="Proteomes" id="UP000004994">
    <property type="component" value="Chromosome 9"/>
</dbReference>
<protein>
    <submittedName>
        <fullName evidence="1">Uncharacterized protein</fullName>
    </submittedName>
</protein>
<proteinExistence type="predicted"/>
<dbReference type="InParanoid" id="A0A3Q7I8S2"/>
<dbReference type="AlphaFoldDB" id="A0A3Q7I8S2"/>
<organism evidence="1">
    <name type="scientific">Solanum lycopersicum</name>
    <name type="common">Tomato</name>
    <name type="synonym">Lycopersicon esculentum</name>
    <dbReference type="NCBI Taxonomy" id="4081"/>
    <lineage>
        <taxon>Eukaryota</taxon>
        <taxon>Viridiplantae</taxon>
        <taxon>Streptophyta</taxon>
        <taxon>Embryophyta</taxon>
        <taxon>Tracheophyta</taxon>
        <taxon>Spermatophyta</taxon>
        <taxon>Magnoliopsida</taxon>
        <taxon>eudicotyledons</taxon>
        <taxon>Gunneridae</taxon>
        <taxon>Pentapetalae</taxon>
        <taxon>asterids</taxon>
        <taxon>lamiids</taxon>
        <taxon>Solanales</taxon>
        <taxon>Solanaceae</taxon>
        <taxon>Solanoideae</taxon>
        <taxon>Solaneae</taxon>
        <taxon>Solanum</taxon>
        <taxon>Solanum subgen. Lycopersicon</taxon>
    </lineage>
</organism>
<dbReference type="EnsemblPlants" id="Solyc09g090515.1.1">
    <property type="protein sequence ID" value="Solyc09g090515.1.1"/>
    <property type="gene ID" value="Solyc09g090515.1"/>
</dbReference>
<accession>A0A3Q7I8S2</accession>
<name>A0A3Q7I8S2_SOLLC</name>
<evidence type="ECO:0000313" key="2">
    <source>
        <dbReference type="Proteomes" id="UP000004994"/>
    </source>
</evidence>
<sequence>MLRVVSDFISFTGEFCVTFAFHMQSAALARRAVVADLVDQYVMDSDNVSVVMVKQTKAKQALLSCILCRVETNNHPLESEFHCGWSLSLVEPFMMESRIICVRRFDFSSTTLFTH</sequence>
<reference evidence="1" key="1">
    <citation type="journal article" date="2012" name="Nature">
        <title>The tomato genome sequence provides insights into fleshy fruit evolution.</title>
        <authorList>
            <consortium name="Tomato Genome Consortium"/>
        </authorList>
    </citation>
    <scope>NUCLEOTIDE SEQUENCE [LARGE SCALE GENOMIC DNA]</scope>
    <source>
        <strain evidence="1">cv. Heinz 1706</strain>
    </source>
</reference>
<evidence type="ECO:0000313" key="1">
    <source>
        <dbReference type="EnsemblPlants" id="Solyc09g090515.1.1"/>
    </source>
</evidence>